<keyword evidence="5" id="KW-1185">Reference proteome</keyword>
<dbReference type="Proteomes" id="UP000298050">
    <property type="component" value="Unassembled WGS sequence"/>
</dbReference>
<keyword evidence="3" id="KW-0479">Metal-binding</keyword>
<dbReference type="GO" id="GO:0005506">
    <property type="term" value="F:iron ion binding"/>
    <property type="evidence" value="ECO:0007669"/>
    <property type="project" value="InterPro"/>
</dbReference>
<dbReference type="PANTHER" id="PTHR46696">
    <property type="entry name" value="P450, PUTATIVE (EUROFUNG)-RELATED"/>
    <property type="match status" value="1"/>
</dbReference>
<dbReference type="PROSITE" id="PS00086">
    <property type="entry name" value="CYTOCHROME_P450"/>
    <property type="match status" value="1"/>
</dbReference>
<comment type="caution">
    <text evidence="4">The sequence shown here is derived from an EMBL/GenBank/DDBJ whole genome shotgun (WGS) entry which is preliminary data.</text>
</comment>
<evidence type="ECO:0000256" key="3">
    <source>
        <dbReference type="RuleBase" id="RU000461"/>
    </source>
</evidence>
<dbReference type="AlphaFoldDB" id="A0A4Z0M5Y8"/>
<dbReference type="Pfam" id="PF00067">
    <property type="entry name" value="p450"/>
    <property type="match status" value="1"/>
</dbReference>
<accession>A0A4Z0M5Y8</accession>
<dbReference type="PRINTS" id="PR00359">
    <property type="entry name" value="BP450"/>
</dbReference>
<dbReference type="GO" id="GO:0020037">
    <property type="term" value="F:heme binding"/>
    <property type="evidence" value="ECO:0007669"/>
    <property type="project" value="InterPro"/>
</dbReference>
<dbReference type="GO" id="GO:0016705">
    <property type="term" value="F:oxidoreductase activity, acting on paired donors, with incorporation or reduction of molecular oxygen"/>
    <property type="evidence" value="ECO:0007669"/>
    <property type="project" value="InterPro"/>
</dbReference>
<dbReference type="RefSeq" id="WP_135442007.1">
    <property type="nucleotide sequence ID" value="NZ_SRLE01000005.1"/>
</dbReference>
<dbReference type="InterPro" id="IPR002397">
    <property type="entry name" value="Cyt_P450_B"/>
</dbReference>
<comment type="similarity">
    <text evidence="2 3">Belongs to the cytochrome P450 family.</text>
</comment>
<dbReference type="InterPro" id="IPR036396">
    <property type="entry name" value="Cyt_P450_sf"/>
</dbReference>
<gene>
    <name evidence="4" type="ORF">E4634_06590</name>
</gene>
<dbReference type="PANTHER" id="PTHR46696:SF1">
    <property type="entry name" value="CYTOCHROME P450 YJIB-RELATED"/>
    <property type="match status" value="1"/>
</dbReference>
<dbReference type="EMBL" id="SRLE01000005">
    <property type="protein sequence ID" value="TGD74856.1"/>
    <property type="molecule type" value="Genomic_DNA"/>
</dbReference>
<comment type="cofactor">
    <cofactor evidence="1">
        <name>heme</name>
        <dbReference type="ChEBI" id="CHEBI:30413"/>
    </cofactor>
</comment>
<evidence type="ECO:0000313" key="4">
    <source>
        <dbReference type="EMBL" id="TGD74856.1"/>
    </source>
</evidence>
<proteinExistence type="inferred from homology"/>
<reference evidence="4 5" key="1">
    <citation type="submission" date="2019-04" db="EMBL/GenBank/DDBJ databases">
        <title>Taxonomy of novel Haliea sp. from mangrove soil of West Coast of India.</title>
        <authorList>
            <person name="Verma A."/>
            <person name="Kumar P."/>
            <person name="Krishnamurthi S."/>
        </authorList>
    </citation>
    <scope>NUCLEOTIDE SEQUENCE [LARGE SCALE GENOMIC DNA]</scope>
    <source>
        <strain evidence="4 5">SAOS-164</strain>
    </source>
</reference>
<dbReference type="InterPro" id="IPR001128">
    <property type="entry name" value="Cyt_P450"/>
</dbReference>
<dbReference type="InterPro" id="IPR017972">
    <property type="entry name" value="Cyt_P450_CS"/>
</dbReference>
<protein>
    <submittedName>
        <fullName evidence="4">Cytochrome P450</fullName>
    </submittedName>
</protein>
<keyword evidence="3" id="KW-0408">Iron</keyword>
<keyword evidence="3" id="KW-0503">Monooxygenase</keyword>
<dbReference type="SUPFAM" id="SSF48264">
    <property type="entry name" value="Cytochrome P450"/>
    <property type="match status" value="1"/>
</dbReference>
<keyword evidence="3" id="KW-0349">Heme</keyword>
<dbReference type="GO" id="GO:0004497">
    <property type="term" value="F:monooxygenase activity"/>
    <property type="evidence" value="ECO:0007669"/>
    <property type="project" value="UniProtKB-KW"/>
</dbReference>
<evidence type="ECO:0000256" key="1">
    <source>
        <dbReference type="ARBA" id="ARBA00001971"/>
    </source>
</evidence>
<dbReference type="Gene3D" id="1.10.630.10">
    <property type="entry name" value="Cytochrome P450"/>
    <property type="match status" value="1"/>
</dbReference>
<organism evidence="4 5">
    <name type="scientific">Mangrovimicrobium sediminis</name>
    <dbReference type="NCBI Taxonomy" id="2562682"/>
    <lineage>
        <taxon>Bacteria</taxon>
        <taxon>Pseudomonadati</taxon>
        <taxon>Pseudomonadota</taxon>
        <taxon>Gammaproteobacteria</taxon>
        <taxon>Cellvibrionales</taxon>
        <taxon>Halieaceae</taxon>
        <taxon>Mangrovimicrobium</taxon>
    </lineage>
</organism>
<sequence>MESATTEQPLAELQLPHLPLDSTDFAADPMRYILAARATHPWLATSDFGYVVHEYAAMKDLFRHEDGNMRVPLDGVADILDVRDTPWGRFMNEQVLNLHGPAHQQLRAIVAPMFTPRRANERRELMREKMRVLLDEWVPKGAFDFEEFASYYPISVMCALIGAPGEVIPKIRDSLEALGVALSMDPKTIPLFQRAMLLMDEFVIDLVARRRAGERTTAVADLLDALIEATGQGLMSERQLYDMLINLFVAGYDTSKNVMTLTMHALLQRPDVYAQCAEDLEYCKLVIEESLRYRSSTSLLRELTADVSYRDVLLPAGTLLWFTNPVIGRDPDAFPDPERFDPWRKDPNRHSAFGLGAHICLGQFIARAQIQEGFHLLAQRVRNPRQTGPVGYRPFMGAGGLKGLPIAFDPAPAG</sequence>
<keyword evidence="3" id="KW-0560">Oxidoreductase</keyword>
<evidence type="ECO:0000256" key="2">
    <source>
        <dbReference type="ARBA" id="ARBA00010617"/>
    </source>
</evidence>
<evidence type="ECO:0000313" key="5">
    <source>
        <dbReference type="Proteomes" id="UP000298050"/>
    </source>
</evidence>
<dbReference type="OrthoDB" id="9764248at2"/>
<dbReference type="PRINTS" id="PR00385">
    <property type="entry name" value="P450"/>
</dbReference>
<name>A0A4Z0M5Y8_9GAMM</name>